<feature type="compositionally biased region" description="Pro residues" evidence="1">
    <location>
        <begin position="106"/>
        <end position="115"/>
    </location>
</feature>
<keyword evidence="4" id="KW-1185">Reference proteome</keyword>
<sequence>MKAHSLVTLFILLIKGSILSPTSAVHPVVGSSLKIRRGRLFQHQRRSTRTNHRHHHHHHHQQQQQQHHPNSTTTLAHEDEKDPSPPLIQVQEILPTKLINEIDPELNPPPPPPPSSQDEKNSMSKSSSRRWIWWGNDMTKLCNEDDSSATAKGTKQNEEEHPLRTDLWRLQVQWFRRAGGKMSLLQKSHNSKTYLHMEFHKNGRCRLLSHDQQQVLGVGEWNEKPYAVWFCVRVLLLGKEEEEKDDDNHKYTFTAQLHHNPFGKHPKMQQGTILFQKIAPKQHEYDVVEYDEERDRLFVQPRGQPWFRPIVGKFTGVGIGVDTLDYSYSKRI</sequence>
<name>A0AAD2FIS8_9STRA</name>
<feature type="region of interest" description="Disordered" evidence="1">
    <location>
        <begin position="101"/>
        <end position="127"/>
    </location>
</feature>
<feature type="chain" id="PRO_5042185758" evidence="2">
    <location>
        <begin position="25"/>
        <end position="332"/>
    </location>
</feature>
<feature type="signal peptide" evidence="2">
    <location>
        <begin position="1"/>
        <end position="24"/>
    </location>
</feature>
<evidence type="ECO:0000256" key="2">
    <source>
        <dbReference type="SAM" id="SignalP"/>
    </source>
</evidence>
<evidence type="ECO:0000256" key="1">
    <source>
        <dbReference type="SAM" id="MobiDB-lite"/>
    </source>
</evidence>
<feature type="compositionally biased region" description="Low complexity" evidence="1">
    <location>
        <begin position="62"/>
        <end position="74"/>
    </location>
</feature>
<evidence type="ECO:0000313" key="3">
    <source>
        <dbReference type="EMBL" id="CAJ1943587.1"/>
    </source>
</evidence>
<proteinExistence type="predicted"/>
<gene>
    <name evidence="3" type="ORF">CYCCA115_LOCUS8516</name>
</gene>
<protein>
    <submittedName>
        <fullName evidence="3">Uncharacterized protein</fullName>
    </submittedName>
</protein>
<keyword evidence="2" id="KW-0732">Signal</keyword>
<dbReference type="Proteomes" id="UP001295423">
    <property type="component" value="Unassembled WGS sequence"/>
</dbReference>
<feature type="region of interest" description="Disordered" evidence="1">
    <location>
        <begin position="36"/>
        <end position="86"/>
    </location>
</feature>
<organism evidence="3 4">
    <name type="scientific">Cylindrotheca closterium</name>
    <dbReference type="NCBI Taxonomy" id="2856"/>
    <lineage>
        <taxon>Eukaryota</taxon>
        <taxon>Sar</taxon>
        <taxon>Stramenopiles</taxon>
        <taxon>Ochrophyta</taxon>
        <taxon>Bacillariophyta</taxon>
        <taxon>Bacillariophyceae</taxon>
        <taxon>Bacillariophycidae</taxon>
        <taxon>Bacillariales</taxon>
        <taxon>Bacillariaceae</taxon>
        <taxon>Cylindrotheca</taxon>
    </lineage>
</organism>
<reference evidence="3" key="1">
    <citation type="submission" date="2023-08" db="EMBL/GenBank/DDBJ databases">
        <authorList>
            <person name="Audoor S."/>
            <person name="Bilcke G."/>
        </authorList>
    </citation>
    <scope>NUCLEOTIDE SEQUENCE</scope>
</reference>
<feature type="compositionally biased region" description="Basic residues" evidence="1">
    <location>
        <begin position="36"/>
        <end position="61"/>
    </location>
</feature>
<dbReference type="AlphaFoldDB" id="A0AAD2FIS8"/>
<evidence type="ECO:0000313" key="4">
    <source>
        <dbReference type="Proteomes" id="UP001295423"/>
    </source>
</evidence>
<accession>A0AAD2FIS8</accession>
<comment type="caution">
    <text evidence="3">The sequence shown here is derived from an EMBL/GenBank/DDBJ whole genome shotgun (WGS) entry which is preliminary data.</text>
</comment>
<dbReference type="EMBL" id="CAKOGP040001113">
    <property type="protein sequence ID" value="CAJ1943587.1"/>
    <property type="molecule type" value="Genomic_DNA"/>
</dbReference>